<dbReference type="InterPro" id="IPR019819">
    <property type="entry name" value="Carboxylesterase_B_CS"/>
</dbReference>
<dbReference type="PANTHER" id="PTHR43918:SF4">
    <property type="entry name" value="CARBOXYLIC ESTER HYDROLASE"/>
    <property type="match status" value="1"/>
</dbReference>
<evidence type="ECO:0000256" key="1">
    <source>
        <dbReference type="ARBA" id="ARBA00005964"/>
    </source>
</evidence>
<organism evidence="5 6">
    <name type="scientific">Exophiala xenobiotica</name>
    <dbReference type="NCBI Taxonomy" id="348802"/>
    <lineage>
        <taxon>Eukaryota</taxon>
        <taxon>Fungi</taxon>
        <taxon>Dikarya</taxon>
        <taxon>Ascomycota</taxon>
        <taxon>Pezizomycotina</taxon>
        <taxon>Eurotiomycetes</taxon>
        <taxon>Chaetothyriomycetidae</taxon>
        <taxon>Chaetothyriales</taxon>
        <taxon>Herpotrichiellaceae</taxon>
        <taxon>Exophiala</taxon>
    </lineage>
</organism>
<dbReference type="AlphaFoldDB" id="A0A0D2C8L7"/>
<dbReference type="InterPro" id="IPR050654">
    <property type="entry name" value="AChE-related_enzymes"/>
</dbReference>
<sequence length="573" mass="62377">MPQSPAMRVWSLLGTLLLSTASYGAILARQNDAPTVKIKNGSYYGVHSPKYSQDFFLGMPFAQPPVDDLRFNLPMSLNSTWENTRNATRYGYECYGYGSDQWVLGNIVSEDCLTLNVVRPSGLGPDAKLPVGVWIHGGGFYQGGNRDPRYNLSSIIQQSVDMGKPFIGVSINYRLHAFGYIFGTDVLKAGVTNLGFRDQRLALHWVQENIAAFGGNPDQVTIWGESAGGNSVGTHLVAYGGRDDKLFRAGIMESGAPTPFITYPNASTWDKYYNNITDATNCSSASNTLACLRKVPIERLSSVLNSSVTDQVPGWGAVIDHDFITESASKQLQDGKFVKVPILQGTNFDEGTAFGAKGINTTQQFLASVMSLGPNISTAQTIAALYPDIPAIGIPATLPGRPTGPLASLGVQYKRASAYGGDLAMHAPRRLASQSWAAQNVSSWSYHFNVVPNGVTPATGATHFQEVAFVFDNILGQGYNNSVAVDPFANKPPRYDRLASIMSRMWASFIVDGNPNGNNSNVTSVHWPAYSLTAPRNLVFDTNATNLMYVEQDYFRAEGIQYISEHFVDVYGR</sequence>
<dbReference type="RefSeq" id="XP_013321890.1">
    <property type="nucleotide sequence ID" value="XM_013466436.1"/>
</dbReference>
<feature type="chain" id="PRO_5005112857" description="Carboxylic ester hydrolase" evidence="3">
    <location>
        <begin position="29"/>
        <end position="573"/>
    </location>
</feature>
<dbReference type="InterPro" id="IPR019826">
    <property type="entry name" value="Carboxylesterase_B_AS"/>
</dbReference>
<dbReference type="HOGENOM" id="CLU_006586_10_6_1"/>
<proteinExistence type="inferred from homology"/>
<feature type="signal peptide" evidence="3">
    <location>
        <begin position="1"/>
        <end position="28"/>
    </location>
</feature>
<dbReference type="InterPro" id="IPR002018">
    <property type="entry name" value="CarbesteraseB"/>
</dbReference>
<dbReference type="Proteomes" id="UP000054342">
    <property type="component" value="Unassembled WGS sequence"/>
</dbReference>
<name>A0A0D2C8L7_9EURO</name>
<keyword evidence="2 3" id="KW-0378">Hydrolase</keyword>
<evidence type="ECO:0000313" key="5">
    <source>
        <dbReference type="EMBL" id="KIW61306.1"/>
    </source>
</evidence>
<dbReference type="SUPFAM" id="SSF53474">
    <property type="entry name" value="alpha/beta-Hydrolases"/>
    <property type="match status" value="1"/>
</dbReference>
<dbReference type="GO" id="GO:0052689">
    <property type="term" value="F:carboxylic ester hydrolase activity"/>
    <property type="evidence" value="ECO:0007669"/>
    <property type="project" value="TreeGrafter"/>
</dbReference>
<dbReference type="Gene3D" id="3.40.50.1820">
    <property type="entry name" value="alpha/beta hydrolase"/>
    <property type="match status" value="1"/>
</dbReference>
<dbReference type="STRING" id="348802.A0A0D2C8L7"/>
<evidence type="ECO:0000256" key="2">
    <source>
        <dbReference type="ARBA" id="ARBA00022801"/>
    </source>
</evidence>
<dbReference type="OrthoDB" id="408631at2759"/>
<dbReference type="InterPro" id="IPR029058">
    <property type="entry name" value="AB_hydrolase_fold"/>
</dbReference>
<keyword evidence="3" id="KW-0732">Signal</keyword>
<dbReference type="Pfam" id="PF00135">
    <property type="entry name" value="COesterase"/>
    <property type="match status" value="1"/>
</dbReference>
<evidence type="ECO:0000313" key="6">
    <source>
        <dbReference type="Proteomes" id="UP000054342"/>
    </source>
</evidence>
<evidence type="ECO:0000259" key="4">
    <source>
        <dbReference type="Pfam" id="PF00135"/>
    </source>
</evidence>
<dbReference type="EC" id="3.1.1.-" evidence="3"/>
<dbReference type="GeneID" id="25323352"/>
<dbReference type="PROSITE" id="PS00941">
    <property type="entry name" value="CARBOXYLESTERASE_B_2"/>
    <property type="match status" value="1"/>
</dbReference>
<dbReference type="PANTHER" id="PTHR43918">
    <property type="entry name" value="ACETYLCHOLINESTERASE"/>
    <property type="match status" value="1"/>
</dbReference>
<dbReference type="EMBL" id="KN847317">
    <property type="protein sequence ID" value="KIW61306.1"/>
    <property type="molecule type" value="Genomic_DNA"/>
</dbReference>
<dbReference type="PROSITE" id="PS00122">
    <property type="entry name" value="CARBOXYLESTERASE_B_1"/>
    <property type="match status" value="1"/>
</dbReference>
<protein>
    <recommendedName>
        <fullName evidence="3">Carboxylic ester hydrolase</fullName>
        <ecNumber evidence="3">3.1.1.-</ecNumber>
    </recommendedName>
</protein>
<accession>A0A0D2C8L7</accession>
<evidence type="ECO:0000256" key="3">
    <source>
        <dbReference type="RuleBase" id="RU361235"/>
    </source>
</evidence>
<dbReference type="ESTHER" id="9euro-a0a0d2c8l7">
    <property type="family name" value="Fungal_carboxylesterase_lipase"/>
</dbReference>
<comment type="similarity">
    <text evidence="1 3">Belongs to the type-B carboxylesterase/lipase family.</text>
</comment>
<feature type="domain" description="Carboxylesterase type B" evidence="4">
    <location>
        <begin position="33"/>
        <end position="545"/>
    </location>
</feature>
<gene>
    <name evidence="5" type="ORF">PV05_01444</name>
</gene>
<reference evidence="5 6" key="1">
    <citation type="submission" date="2015-01" db="EMBL/GenBank/DDBJ databases">
        <title>The Genome Sequence of Exophiala xenobiotica CBS118157.</title>
        <authorList>
            <consortium name="The Broad Institute Genomics Platform"/>
            <person name="Cuomo C."/>
            <person name="de Hoog S."/>
            <person name="Gorbushina A."/>
            <person name="Stielow B."/>
            <person name="Teixiera M."/>
            <person name="Abouelleil A."/>
            <person name="Chapman S.B."/>
            <person name="Priest M."/>
            <person name="Young S.K."/>
            <person name="Wortman J."/>
            <person name="Nusbaum C."/>
            <person name="Birren B."/>
        </authorList>
    </citation>
    <scope>NUCLEOTIDE SEQUENCE [LARGE SCALE GENOMIC DNA]</scope>
    <source>
        <strain evidence="5 6">CBS 118157</strain>
    </source>
</reference>
<keyword evidence="6" id="KW-1185">Reference proteome</keyword>